<dbReference type="Proteomes" id="UP000509303">
    <property type="component" value="Chromosome"/>
</dbReference>
<sequence>MLKFINGYSAKINVMIERLDNGCRPEPWRRTGWWVIEPGGSKVAYGGDLADVNRYWYWFAFATDGRKWSGPFPENVPHSVFDWCPDVASSPSMNIGMRKLDVNGADDKVLRLVQ</sequence>
<organism evidence="1 2">
    <name type="scientific">Streptomyces buecherae</name>
    <dbReference type="NCBI Taxonomy" id="2763006"/>
    <lineage>
        <taxon>Bacteria</taxon>
        <taxon>Bacillati</taxon>
        <taxon>Actinomycetota</taxon>
        <taxon>Actinomycetes</taxon>
        <taxon>Kitasatosporales</taxon>
        <taxon>Streptomycetaceae</taxon>
        <taxon>Streptomyces</taxon>
    </lineage>
</organism>
<dbReference type="RefSeq" id="WP_176162739.1">
    <property type="nucleotide sequence ID" value="NZ_CP054929.1"/>
</dbReference>
<evidence type="ECO:0000313" key="1">
    <source>
        <dbReference type="EMBL" id="QKW51016.1"/>
    </source>
</evidence>
<protein>
    <submittedName>
        <fullName evidence="1">DUF1036 domain-containing protein</fullName>
    </submittedName>
</protein>
<dbReference type="AlphaFoldDB" id="A0A7H8N9K9"/>
<gene>
    <name evidence="1" type="ORF">HUT08_17380</name>
</gene>
<accession>A0A7H8N9K9</accession>
<keyword evidence="2" id="KW-1185">Reference proteome</keyword>
<proteinExistence type="predicted"/>
<evidence type="ECO:0000313" key="2">
    <source>
        <dbReference type="Proteomes" id="UP000509303"/>
    </source>
</evidence>
<name>A0A7H8N9K9_9ACTN</name>
<dbReference type="EMBL" id="CP054929">
    <property type="protein sequence ID" value="QKW51016.1"/>
    <property type="molecule type" value="Genomic_DNA"/>
</dbReference>
<reference evidence="1 2" key="1">
    <citation type="submission" date="2020-06" db="EMBL/GenBank/DDBJ databases">
        <title>Genome mining for natural products.</title>
        <authorList>
            <person name="Zhang B."/>
            <person name="Shi J."/>
            <person name="Ge H."/>
        </authorList>
    </citation>
    <scope>NUCLEOTIDE SEQUENCE [LARGE SCALE GENOMIC DNA]</scope>
    <source>
        <strain evidence="1 2">NA00687</strain>
    </source>
</reference>